<feature type="domain" description="DUF6879" evidence="1">
    <location>
        <begin position="27"/>
        <end position="191"/>
    </location>
</feature>
<reference evidence="2" key="1">
    <citation type="journal article" date="2014" name="Int. J. Syst. Evol. Microbiol.">
        <title>Complete genome sequence of Corynebacterium casei LMG S-19264T (=DSM 44701T), isolated from a smear-ripened cheese.</title>
        <authorList>
            <consortium name="US DOE Joint Genome Institute (JGI-PGF)"/>
            <person name="Walter F."/>
            <person name="Albersmeier A."/>
            <person name="Kalinowski J."/>
            <person name="Ruckert C."/>
        </authorList>
    </citation>
    <scope>NUCLEOTIDE SEQUENCE</scope>
    <source>
        <strain evidence="2">JCM 3313</strain>
    </source>
</reference>
<dbReference type="EMBL" id="BMRG01000011">
    <property type="protein sequence ID" value="GGP69398.1"/>
    <property type="molecule type" value="Genomic_DNA"/>
</dbReference>
<evidence type="ECO:0000313" key="3">
    <source>
        <dbReference type="Proteomes" id="UP000639606"/>
    </source>
</evidence>
<protein>
    <recommendedName>
        <fullName evidence="1">DUF6879 domain-containing protein</fullName>
    </recommendedName>
</protein>
<accession>A0A918AS82</accession>
<keyword evidence="3" id="KW-1185">Reference proteome</keyword>
<dbReference type="RefSeq" id="WP_189225544.1">
    <property type="nucleotide sequence ID" value="NZ_BMRG01000011.1"/>
</dbReference>
<evidence type="ECO:0000313" key="2">
    <source>
        <dbReference type="EMBL" id="GGP69398.1"/>
    </source>
</evidence>
<dbReference type="Proteomes" id="UP000639606">
    <property type="component" value="Unassembled WGS sequence"/>
</dbReference>
<evidence type="ECO:0000259" key="1">
    <source>
        <dbReference type="Pfam" id="PF21806"/>
    </source>
</evidence>
<dbReference type="Pfam" id="PF21806">
    <property type="entry name" value="DUF6879"/>
    <property type="match status" value="1"/>
</dbReference>
<proteinExistence type="predicted"/>
<sequence>MRSGALPGVRGERLSLDDYRRDFRRGLWEVGAAEFWKIERTQVFVERGSASYDAFARGEWERALELIREDLPRQREYHDRVAARGTRRRRVRVVEQPLAPYVLWELNLLRQRSGLGEPVRVLEADRIADRERRERLPDVVGFDDRVAYQVLYTGDGVPVGAIRSTEREQVLGWRGVFEELYAAAEPLVDYFDRRLAGLRP</sequence>
<organism evidence="2 3">
    <name type="scientific">Saccharothrix coeruleofusca</name>
    <dbReference type="NCBI Taxonomy" id="33919"/>
    <lineage>
        <taxon>Bacteria</taxon>
        <taxon>Bacillati</taxon>
        <taxon>Actinomycetota</taxon>
        <taxon>Actinomycetes</taxon>
        <taxon>Pseudonocardiales</taxon>
        <taxon>Pseudonocardiaceae</taxon>
        <taxon>Saccharothrix</taxon>
    </lineage>
</organism>
<reference evidence="2" key="2">
    <citation type="submission" date="2020-09" db="EMBL/GenBank/DDBJ databases">
        <authorList>
            <person name="Sun Q."/>
            <person name="Ohkuma M."/>
        </authorList>
    </citation>
    <scope>NUCLEOTIDE SEQUENCE</scope>
    <source>
        <strain evidence="2">JCM 3313</strain>
    </source>
</reference>
<comment type="caution">
    <text evidence="2">The sequence shown here is derived from an EMBL/GenBank/DDBJ whole genome shotgun (WGS) entry which is preliminary data.</text>
</comment>
<gene>
    <name evidence="2" type="ORF">GCM10010185_47740</name>
</gene>
<name>A0A918AS82_9PSEU</name>
<dbReference type="InterPro" id="IPR049244">
    <property type="entry name" value="DUF6879"/>
</dbReference>
<dbReference type="AlphaFoldDB" id="A0A918AS82"/>